<dbReference type="Proteomes" id="UP000198427">
    <property type="component" value="Unassembled WGS sequence"/>
</dbReference>
<sequence>MPAQLKTYNNIMIYSDSLVCYRLSLLPFIFVTYLNNYNPNRSTT</sequence>
<keyword evidence="3" id="KW-1185">Reference proteome</keyword>
<evidence type="ECO:0000256" key="1">
    <source>
        <dbReference type="SAM" id="Phobius"/>
    </source>
</evidence>
<keyword evidence="1" id="KW-0472">Membrane</keyword>
<keyword evidence="1" id="KW-1133">Transmembrane helix</keyword>
<gene>
    <name evidence="2" type="ORF">SAMN06265364_10193</name>
</gene>
<protein>
    <submittedName>
        <fullName evidence="2">Uncharacterized protein</fullName>
    </submittedName>
</protein>
<reference evidence="2 3" key="1">
    <citation type="submission" date="2017-06" db="EMBL/GenBank/DDBJ databases">
        <authorList>
            <person name="Varghese N."/>
            <person name="Submissions S."/>
        </authorList>
    </citation>
    <scope>NUCLEOTIDE SEQUENCE [LARGE SCALE GENOMIC DNA]</scope>
    <source>
        <strain evidence="2 3">DSM 26989</strain>
    </source>
</reference>
<accession>A0AA94LIV5</accession>
<comment type="caution">
    <text evidence="2">The sequence shown here is derived from an EMBL/GenBank/DDBJ whole genome shotgun (WGS) entry which is preliminary data.</text>
</comment>
<feature type="transmembrane region" description="Helical" evidence="1">
    <location>
        <begin position="12"/>
        <end position="34"/>
    </location>
</feature>
<evidence type="ECO:0000313" key="3">
    <source>
        <dbReference type="Proteomes" id="UP000198427"/>
    </source>
</evidence>
<name>A0AA94LIV5_9BACT</name>
<dbReference type="AlphaFoldDB" id="A0AA94LIV5"/>
<evidence type="ECO:0000313" key="2">
    <source>
        <dbReference type="EMBL" id="SNR60653.1"/>
    </source>
</evidence>
<keyword evidence="1" id="KW-0812">Transmembrane</keyword>
<proteinExistence type="predicted"/>
<organism evidence="2 3">
    <name type="scientific">Prevotella jejuni</name>
    <dbReference type="NCBI Taxonomy" id="1177574"/>
    <lineage>
        <taxon>Bacteria</taxon>
        <taxon>Pseudomonadati</taxon>
        <taxon>Bacteroidota</taxon>
        <taxon>Bacteroidia</taxon>
        <taxon>Bacteroidales</taxon>
        <taxon>Prevotellaceae</taxon>
        <taxon>Prevotella</taxon>
    </lineage>
</organism>
<dbReference type="EMBL" id="FZNZ01000001">
    <property type="protein sequence ID" value="SNR60653.1"/>
    <property type="molecule type" value="Genomic_DNA"/>
</dbReference>